<protein>
    <submittedName>
        <fullName evidence="1">Uncharacterized protein</fullName>
    </submittedName>
</protein>
<proteinExistence type="predicted"/>
<organism evidence="1 2">
    <name type="scientific">Paramuricea clavata</name>
    <name type="common">Red gorgonian</name>
    <name type="synonym">Violescent sea-whip</name>
    <dbReference type="NCBI Taxonomy" id="317549"/>
    <lineage>
        <taxon>Eukaryota</taxon>
        <taxon>Metazoa</taxon>
        <taxon>Cnidaria</taxon>
        <taxon>Anthozoa</taxon>
        <taxon>Octocorallia</taxon>
        <taxon>Malacalcyonacea</taxon>
        <taxon>Plexauridae</taxon>
        <taxon>Paramuricea</taxon>
    </lineage>
</organism>
<name>A0A6S7GJ81_PARCT</name>
<comment type="caution">
    <text evidence="1">The sequence shown here is derived from an EMBL/GenBank/DDBJ whole genome shotgun (WGS) entry which is preliminary data.</text>
</comment>
<sequence>MFSEETWLRDSIPDGPIEIRDYLLFRRDREIRAHGGVCIYVKESIESKMLSEFHNDEHEVLWLLLRPRRLPRGFSNIIVACLYHPPDADNTTMSEYLKSTLEMVETQFSNSAIILAGDFNKLSFKTAARCYELKPAINFPTRGSNTLDQIYTNMQNYYQPPTKNPPFGLSDHITITVFPKVRERSKLQRKTIRIRPKKRSTIASLGRFFMKIPWTDLLFKAQSSDEKLNIFTEIIRYGLDTIMPERSIKVHETDKPWMNANLKQLIKRRQKAFSSGDVFLYKLLRNKVNRERKRCRMIYYKNKVQDLQHTKPRDWWREVKQFCGTSKAARRDIRSILRTNTESSDQDLANEIMKAFVSVMDNYTPLSEDVCVLTDHDEPIVVDEESIAKKTSADQYIKSGRP</sequence>
<dbReference type="Gene3D" id="3.60.10.10">
    <property type="entry name" value="Endonuclease/exonuclease/phosphatase"/>
    <property type="match status" value="1"/>
</dbReference>
<dbReference type="Proteomes" id="UP001152795">
    <property type="component" value="Unassembled WGS sequence"/>
</dbReference>
<dbReference type="PANTHER" id="PTHR47510:SF3">
    <property type="entry name" value="ENDO_EXONUCLEASE_PHOSPHATASE DOMAIN-CONTAINING PROTEIN"/>
    <property type="match status" value="1"/>
</dbReference>
<accession>A0A6S7GJ81</accession>
<dbReference type="SUPFAM" id="SSF56219">
    <property type="entry name" value="DNase I-like"/>
    <property type="match status" value="1"/>
</dbReference>
<evidence type="ECO:0000313" key="2">
    <source>
        <dbReference type="Proteomes" id="UP001152795"/>
    </source>
</evidence>
<dbReference type="EMBL" id="CACRXK020001532">
    <property type="protein sequence ID" value="CAB3989672.1"/>
    <property type="molecule type" value="Genomic_DNA"/>
</dbReference>
<gene>
    <name evidence="1" type="ORF">PACLA_8A055328</name>
</gene>
<dbReference type="AlphaFoldDB" id="A0A6S7GJ81"/>
<reference evidence="1" key="1">
    <citation type="submission" date="2020-04" db="EMBL/GenBank/DDBJ databases">
        <authorList>
            <person name="Alioto T."/>
            <person name="Alioto T."/>
            <person name="Gomez Garrido J."/>
        </authorList>
    </citation>
    <scope>NUCLEOTIDE SEQUENCE</scope>
    <source>
        <strain evidence="1">A484AB</strain>
    </source>
</reference>
<dbReference type="OrthoDB" id="8964826at2759"/>
<dbReference type="InterPro" id="IPR036691">
    <property type="entry name" value="Endo/exonu/phosph_ase_sf"/>
</dbReference>
<evidence type="ECO:0000313" key="1">
    <source>
        <dbReference type="EMBL" id="CAB3989672.1"/>
    </source>
</evidence>
<dbReference type="PANTHER" id="PTHR47510">
    <property type="entry name" value="REVERSE TRANSCRIPTASE DOMAIN-CONTAINING PROTEIN"/>
    <property type="match status" value="1"/>
</dbReference>
<keyword evidence="2" id="KW-1185">Reference proteome</keyword>